<dbReference type="PANTHER" id="PTHR23244:SF471">
    <property type="entry name" value="GUANINE NUCLEOTIDE-BINDING PROTEIN SUBUNIT BETA 1-RELATED"/>
    <property type="match status" value="1"/>
</dbReference>
<dbReference type="PANTHER" id="PTHR23244">
    <property type="entry name" value="KELCH REPEAT DOMAIN"/>
    <property type="match status" value="1"/>
</dbReference>
<accession>A0A1X0NQU7</accession>
<sequence length="692" mass="77381">MQGWYQFGYDGFPSGEVRRRFYRQRDDPCDSEEEQEVYNDNDRPVYYYPMHESEEASSAEDEMEDELMSIPPPPSTPFPLRMSVWENYLGHCGSTIVPLKGDFDITEENDAYFLLHGGALTVDGQVINSSDVLHVEASVSLFSGNQTISVVSSDASLAKAISLTGGNPFASDEVHTTLDIPASPPRRFGHCAVTIPSFNALDMLIPEYHTKCQLHLSLIIGGAFCDRVPKTVHDVHIRGSVMCEPWLSVTVLKNCKESSSLITHSEISSIPPVTSSTTHWTSHYPLPGLTPFTVVPRVFATLTPWPIIKKDSEIVSYAYLGGSMNGWDPLPLFGLWLIHVDTKQWRLSSSLLETFGEEPPSRFGHSAVLVNSQEIYVFGGIGVRRTYLNDLMVLNCSTRVWREVFVPSVFTMPPRAFHSCVLLPQSETLLFIGGEAGGRHEPTVWKYNVERGVWRLVTFPMLDGSLNLLTTRKIDTSTSRFLSAVHLLCERERLDAEGRDATTSSMDSQDKNRRGRNHTNSGGNNTWSLPTSMTSNLGNDFVPVPPCSSSFFSSSSSSSVKVHHENTTVTPLSKYYIAAMHGSLLQVLPMRSGVVIFGGTKSPAVTPFSWIAARDYSLKEIAAMWICTHRSRPFLDGKLGQSLYTDASTLHEQEEQVANNTTRERANLVKRSIAEYQLDQWQRYARKRLRDQ</sequence>
<comment type="caution">
    <text evidence="2">The sequence shown here is derived from an EMBL/GenBank/DDBJ whole genome shotgun (WGS) entry which is preliminary data.</text>
</comment>
<dbReference type="EMBL" id="NBCO01000024">
    <property type="protein sequence ID" value="ORC87057.1"/>
    <property type="molecule type" value="Genomic_DNA"/>
</dbReference>
<gene>
    <name evidence="2" type="ORF">TM35_000242070</name>
</gene>
<reference evidence="2 3" key="1">
    <citation type="submission" date="2017-03" db="EMBL/GenBank/DDBJ databases">
        <title>An alternative strategy for trypanosome survival in the mammalian bloodstream revealed through genome and transcriptome analysis of the ubiquitous bovine parasite Trypanosoma (Megatrypanum) theileri.</title>
        <authorList>
            <person name="Kelly S."/>
            <person name="Ivens A."/>
            <person name="Mott A."/>
            <person name="O'Neill E."/>
            <person name="Emms D."/>
            <person name="Macleod O."/>
            <person name="Voorheis P."/>
            <person name="Matthews J."/>
            <person name="Matthews K."/>
            <person name="Carrington M."/>
        </authorList>
    </citation>
    <scope>NUCLEOTIDE SEQUENCE [LARGE SCALE GENOMIC DNA]</scope>
    <source>
        <strain evidence="2">Edinburgh</strain>
    </source>
</reference>
<feature type="region of interest" description="Disordered" evidence="1">
    <location>
        <begin position="498"/>
        <end position="529"/>
    </location>
</feature>
<dbReference type="InterPro" id="IPR015915">
    <property type="entry name" value="Kelch-typ_b-propeller"/>
</dbReference>
<dbReference type="STRING" id="67003.A0A1X0NQU7"/>
<evidence type="ECO:0000256" key="1">
    <source>
        <dbReference type="SAM" id="MobiDB-lite"/>
    </source>
</evidence>
<feature type="compositionally biased region" description="Polar residues" evidence="1">
    <location>
        <begin position="518"/>
        <end position="529"/>
    </location>
</feature>
<evidence type="ECO:0000313" key="2">
    <source>
        <dbReference type="EMBL" id="ORC87057.1"/>
    </source>
</evidence>
<name>A0A1X0NQU7_9TRYP</name>
<dbReference type="AlphaFoldDB" id="A0A1X0NQU7"/>
<dbReference type="GeneID" id="39987399"/>
<feature type="region of interest" description="Disordered" evidence="1">
    <location>
        <begin position="24"/>
        <end position="44"/>
    </location>
</feature>
<feature type="compositionally biased region" description="Acidic residues" evidence="1">
    <location>
        <begin position="29"/>
        <end position="39"/>
    </location>
</feature>
<dbReference type="OrthoDB" id="10251809at2759"/>
<dbReference type="Gene3D" id="2.120.10.80">
    <property type="entry name" value="Kelch-type beta propeller"/>
    <property type="match status" value="1"/>
</dbReference>
<dbReference type="Pfam" id="PF24681">
    <property type="entry name" value="Kelch_KLHDC2_KLHL20_DRC7"/>
    <property type="match status" value="1"/>
</dbReference>
<evidence type="ECO:0000313" key="3">
    <source>
        <dbReference type="Proteomes" id="UP000192257"/>
    </source>
</evidence>
<protein>
    <submittedName>
        <fullName evidence="2">Uncharacterized protein</fullName>
    </submittedName>
</protein>
<dbReference type="SUPFAM" id="SSF117281">
    <property type="entry name" value="Kelch motif"/>
    <property type="match status" value="1"/>
</dbReference>
<keyword evidence="3" id="KW-1185">Reference proteome</keyword>
<dbReference type="RefSeq" id="XP_028881123.1">
    <property type="nucleotide sequence ID" value="XM_029027619.1"/>
</dbReference>
<organism evidence="2 3">
    <name type="scientific">Trypanosoma theileri</name>
    <dbReference type="NCBI Taxonomy" id="67003"/>
    <lineage>
        <taxon>Eukaryota</taxon>
        <taxon>Discoba</taxon>
        <taxon>Euglenozoa</taxon>
        <taxon>Kinetoplastea</taxon>
        <taxon>Metakinetoplastina</taxon>
        <taxon>Trypanosomatida</taxon>
        <taxon>Trypanosomatidae</taxon>
        <taxon>Trypanosoma</taxon>
    </lineage>
</organism>
<proteinExistence type="predicted"/>
<dbReference type="VEuPathDB" id="TriTrypDB:TM35_000242070"/>
<dbReference type="Proteomes" id="UP000192257">
    <property type="component" value="Unassembled WGS sequence"/>
</dbReference>